<evidence type="ECO:0000313" key="1">
    <source>
        <dbReference type="EMBL" id="AYV85588.1"/>
    </source>
</evidence>
<proteinExistence type="predicted"/>
<protein>
    <submittedName>
        <fullName evidence="1">Uncharacterized protein</fullName>
    </submittedName>
</protein>
<reference evidence="1" key="1">
    <citation type="submission" date="2018-10" db="EMBL/GenBank/DDBJ databases">
        <title>Hidden diversity of soil giant viruses.</title>
        <authorList>
            <person name="Schulz F."/>
            <person name="Alteio L."/>
            <person name="Goudeau D."/>
            <person name="Ryan E.M."/>
            <person name="Malmstrom R.R."/>
            <person name="Blanchard J."/>
            <person name="Woyke T."/>
        </authorList>
    </citation>
    <scope>NUCLEOTIDE SEQUENCE</scope>
    <source>
        <strain evidence="1">SAV1</strain>
    </source>
</reference>
<dbReference type="EMBL" id="MK072460">
    <property type="protein sequence ID" value="AYV85588.1"/>
    <property type="molecule type" value="Genomic_DNA"/>
</dbReference>
<name>A0A3G5AEM7_9VIRU</name>
<accession>A0A3G5AEM7</accession>
<gene>
    <name evidence="1" type="ORF">Satyrvirus24_12</name>
</gene>
<sequence length="105" mass="11947">MGLVYSYFSSFLSISRCTIDNSLIISLTENDVCLLLNSQMTTVLRFSFDDDIKKDCFRILSSCQKNNTKVNIYYNCGVILVIEDENNQTFASSKVSPDSFGWTVR</sequence>
<organism evidence="1">
    <name type="scientific">Satyrvirus sp</name>
    <dbReference type="NCBI Taxonomy" id="2487771"/>
    <lineage>
        <taxon>Viruses</taxon>
        <taxon>Varidnaviria</taxon>
        <taxon>Bamfordvirae</taxon>
        <taxon>Nucleocytoviricota</taxon>
        <taxon>Megaviricetes</taxon>
        <taxon>Imitervirales</taxon>
        <taxon>Mimiviridae</taxon>
        <taxon>Megamimivirinae</taxon>
    </lineage>
</organism>